<evidence type="ECO:0000256" key="3">
    <source>
        <dbReference type="ARBA" id="ARBA00022692"/>
    </source>
</evidence>
<feature type="binding site" evidence="6">
    <location>
        <position position="268"/>
    </location>
    <ligand>
        <name>Zn(2+)</name>
        <dbReference type="ChEBI" id="CHEBI:29105"/>
    </ligand>
</feature>
<evidence type="ECO:0000256" key="6">
    <source>
        <dbReference type="PIRSR" id="PIRSR604254-1"/>
    </source>
</evidence>
<keyword evidence="4 7" id="KW-1133">Transmembrane helix</keyword>
<reference evidence="9" key="1">
    <citation type="submission" date="2017-02" db="UniProtKB">
        <authorList>
            <consortium name="WormBaseParasite"/>
        </authorList>
    </citation>
    <scope>IDENTIFICATION</scope>
</reference>
<dbReference type="GO" id="GO:0038023">
    <property type="term" value="F:signaling receptor activity"/>
    <property type="evidence" value="ECO:0007669"/>
    <property type="project" value="TreeGrafter"/>
</dbReference>
<keyword evidence="6" id="KW-0479">Metal-binding</keyword>
<feature type="transmembrane region" description="Helical" evidence="7">
    <location>
        <begin position="226"/>
        <end position="246"/>
    </location>
</feature>
<comment type="similarity">
    <text evidence="2">Belongs to the ADIPOR family.</text>
</comment>
<keyword evidence="5 7" id="KW-0472">Membrane</keyword>
<feature type="binding site" evidence="6">
    <location>
        <position position="113"/>
    </location>
    <ligand>
        <name>Zn(2+)</name>
        <dbReference type="ChEBI" id="CHEBI:29105"/>
    </ligand>
</feature>
<keyword evidence="8" id="KW-1185">Reference proteome</keyword>
<feature type="binding site" evidence="6">
    <location>
        <position position="264"/>
    </location>
    <ligand>
        <name>Zn(2+)</name>
        <dbReference type="ChEBI" id="CHEBI:29105"/>
    </ligand>
</feature>
<protein>
    <submittedName>
        <fullName evidence="9">Progestin and adipoQ receptor family member 3</fullName>
    </submittedName>
</protein>
<dbReference type="AlphaFoldDB" id="A0A0R3S1K2"/>
<feature type="transmembrane region" description="Helical" evidence="7">
    <location>
        <begin position="197"/>
        <end position="214"/>
    </location>
</feature>
<evidence type="ECO:0000256" key="7">
    <source>
        <dbReference type="SAM" id="Phobius"/>
    </source>
</evidence>
<evidence type="ECO:0000256" key="5">
    <source>
        <dbReference type="ARBA" id="ARBA00023136"/>
    </source>
</evidence>
<comment type="subcellular location">
    <subcellularLocation>
        <location evidence="1">Membrane</location>
        <topology evidence="1">Multi-pass membrane protein</topology>
    </subcellularLocation>
</comment>
<evidence type="ECO:0000256" key="4">
    <source>
        <dbReference type="ARBA" id="ARBA00022989"/>
    </source>
</evidence>
<dbReference type="GO" id="GO:0046872">
    <property type="term" value="F:metal ion binding"/>
    <property type="evidence" value="ECO:0007669"/>
    <property type="project" value="UniProtKB-KW"/>
</dbReference>
<accession>A0A0R3S1K2</accession>
<dbReference type="PANTHER" id="PTHR20855">
    <property type="entry name" value="ADIPOR/PROGESTIN RECEPTOR-RELATED"/>
    <property type="match status" value="1"/>
</dbReference>
<keyword evidence="3 7" id="KW-0812">Transmembrane</keyword>
<organism evidence="8 9">
    <name type="scientific">Elaeophora elaphi</name>
    <dbReference type="NCBI Taxonomy" id="1147741"/>
    <lineage>
        <taxon>Eukaryota</taxon>
        <taxon>Metazoa</taxon>
        <taxon>Ecdysozoa</taxon>
        <taxon>Nematoda</taxon>
        <taxon>Chromadorea</taxon>
        <taxon>Rhabditida</taxon>
        <taxon>Spirurina</taxon>
        <taxon>Spiruromorpha</taxon>
        <taxon>Filarioidea</taxon>
        <taxon>Onchocercidae</taxon>
        <taxon>Elaeophora</taxon>
    </lineage>
</organism>
<dbReference type="InterPro" id="IPR004254">
    <property type="entry name" value="AdipoR/HlyIII-related"/>
</dbReference>
<dbReference type="WBParaSite" id="EEL_0000854701-mRNA-1">
    <property type="protein sequence ID" value="EEL_0000854701-mRNA-1"/>
    <property type="gene ID" value="EEL_0000854701"/>
</dbReference>
<dbReference type="STRING" id="1147741.A0A0R3S1K2"/>
<evidence type="ECO:0000256" key="2">
    <source>
        <dbReference type="ARBA" id="ARBA00007018"/>
    </source>
</evidence>
<dbReference type="GO" id="GO:0016020">
    <property type="term" value="C:membrane"/>
    <property type="evidence" value="ECO:0007669"/>
    <property type="project" value="UniProtKB-SubCell"/>
</dbReference>
<dbReference type="Proteomes" id="UP000050640">
    <property type="component" value="Unplaced"/>
</dbReference>
<feature type="transmembrane region" description="Helical" evidence="7">
    <location>
        <begin position="132"/>
        <end position="153"/>
    </location>
</feature>
<evidence type="ECO:0000256" key="1">
    <source>
        <dbReference type="ARBA" id="ARBA00004141"/>
    </source>
</evidence>
<sequence length="308" mass="35675">MTNTSADNKCIPNYCKLLRKTELEPCFWINEYVQTGYRPPYLPTMQYVKIFHWNNETINIWSHLIGFFYFTWRQYTINVHSLPSANGSAKDHIVAILCLLGLQICMLLSSFYHIFGSASAERRRVLLRFDTFGVSAGLLSIYLMGIYTAFLCFEEWQKRYFVFLFGISLIAAFLPLSNDINGRSTFGYQFSCTNLTYFIIASLSIAPSAHWIALHGGIGSKHVEEWFLKLLILYGITACAFLFYISMIPERLKPGIFDLVGCSHQWWHLLILAAMWYWQNVTLDYLISHRSHQSFCLNYRSSNITSAN</sequence>
<evidence type="ECO:0000313" key="8">
    <source>
        <dbReference type="Proteomes" id="UP000050640"/>
    </source>
</evidence>
<keyword evidence="6" id="KW-0862">Zinc</keyword>
<name>A0A0R3S1K2_9BILA</name>
<dbReference type="PANTHER" id="PTHR20855:SF15">
    <property type="entry name" value="PROGESTIN AND ADIPOQ RECEPTOR FAMILY MEMBER 3"/>
    <property type="match status" value="1"/>
</dbReference>
<feature type="transmembrane region" description="Helical" evidence="7">
    <location>
        <begin position="93"/>
        <end position="112"/>
    </location>
</feature>
<evidence type="ECO:0000313" key="9">
    <source>
        <dbReference type="WBParaSite" id="EEL_0000854701-mRNA-1"/>
    </source>
</evidence>
<proteinExistence type="inferred from homology"/>
<feature type="transmembrane region" description="Helical" evidence="7">
    <location>
        <begin position="160"/>
        <end position="177"/>
    </location>
</feature>
<dbReference type="Pfam" id="PF03006">
    <property type="entry name" value="HlyIII"/>
    <property type="match status" value="1"/>
</dbReference>